<comment type="caution">
    <text evidence="1">The sequence shown here is derived from an EMBL/GenBank/DDBJ whole genome shotgun (WGS) entry which is preliminary data.</text>
</comment>
<evidence type="ECO:0000313" key="1">
    <source>
        <dbReference type="EMBL" id="GMN47206.1"/>
    </source>
</evidence>
<keyword evidence="2" id="KW-1185">Reference proteome</keyword>
<accession>A0AA88ANI2</accession>
<protein>
    <submittedName>
        <fullName evidence="1">Uncharacterized protein</fullName>
    </submittedName>
</protein>
<organism evidence="1 2">
    <name type="scientific">Ficus carica</name>
    <name type="common">Common fig</name>
    <dbReference type="NCBI Taxonomy" id="3494"/>
    <lineage>
        <taxon>Eukaryota</taxon>
        <taxon>Viridiplantae</taxon>
        <taxon>Streptophyta</taxon>
        <taxon>Embryophyta</taxon>
        <taxon>Tracheophyta</taxon>
        <taxon>Spermatophyta</taxon>
        <taxon>Magnoliopsida</taxon>
        <taxon>eudicotyledons</taxon>
        <taxon>Gunneridae</taxon>
        <taxon>Pentapetalae</taxon>
        <taxon>rosids</taxon>
        <taxon>fabids</taxon>
        <taxon>Rosales</taxon>
        <taxon>Moraceae</taxon>
        <taxon>Ficeae</taxon>
        <taxon>Ficus</taxon>
    </lineage>
</organism>
<dbReference type="EMBL" id="BTGU01000025">
    <property type="protein sequence ID" value="GMN47206.1"/>
    <property type="molecule type" value="Genomic_DNA"/>
</dbReference>
<gene>
    <name evidence="1" type="ORF">TIFTF001_016386</name>
</gene>
<dbReference type="AlphaFoldDB" id="A0AA88ANI2"/>
<dbReference type="Proteomes" id="UP001187192">
    <property type="component" value="Unassembled WGS sequence"/>
</dbReference>
<proteinExistence type="predicted"/>
<evidence type="ECO:0000313" key="2">
    <source>
        <dbReference type="Proteomes" id="UP001187192"/>
    </source>
</evidence>
<sequence length="117" mass="14205">MRSIATLSDLRRGRWWRGWQWSRCLQRPLEHDRHLQRPTRRLRCHHCRVLRHGPLGGDHLRLRRRRGSDLQQDRRRLPAVSPNHHLEILTAVGEWYSRTIEGMHLDFADSRQMFSVF</sequence>
<name>A0AA88ANI2_FICCA</name>
<reference evidence="1" key="1">
    <citation type="submission" date="2023-07" db="EMBL/GenBank/DDBJ databases">
        <title>draft genome sequence of fig (Ficus carica).</title>
        <authorList>
            <person name="Takahashi T."/>
            <person name="Nishimura K."/>
        </authorList>
    </citation>
    <scope>NUCLEOTIDE SEQUENCE</scope>
</reference>